<evidence type="ECO:0000256" key="3">
    <source>
        <dbReference type="ARBA" id="ARBA00022692"/>
    </source>
</evidence>
<protein>
    <recommendedName>
        <fullName evidence="9">O-antigen/teichoic acid export membrane protein</fullName>
    </recommendedName>
</protein>
<feature type="transmembrane region" description="Helical" evidence="6">
    <location>
        <begin position="199"/>
        <end position="217"/>
    </location>
</feature>
<evidence type="ECO:0000313" key="7">
    <source>
        <dbReference type="EMBL" id="GMM62240.1"/>
    </source>
</evidence>
<dbReference type="EMBL" id="BTFW01000001">
    <property type="protein sequence ID" value="GMM62240.1"/>
    <property type="molecule type" value="Genomic_DNA"/>
</dbReference>
<evidence type="ECO:0000256" key="1">
    <source>
        <dbReference type="ARBA" id="ARBA00004651"/>
    </source>
</evidence>
<feature type="transmembrane region" description="Helical" evidence="6">
    <location>
        <begin position="104"/>
        <end position="129"/>
    </location>
</feature>
<keyword evidence="5 6" id="KW-0472">Membrane</keyword>
<accession>A0ABQ6PBH4</accession>
<dbReference type="PANTHER" id="PTHR30250:SF11">
    <property type="entry name" value="O-ANTIGEN TRANSPORTER-RELATED"/>
    <property type="match status" value="1"/>
</dbReference>
<feature type="transmembrane region" description="Helical" evidence="6">
    <location>
        <begin position="353"/>
        <end position="376"/>
    </location>
</feature>
<evidence type="ECO:0000256" key="4">
    <source>
        <dbReference type="ARBA" id="ARBA00022989"/>
    </source>
</evidence>
<evidence type="ECO:0000256" key="2">
    <source>
        <dbReference type="ARBA" id="ARBA00022475"/>
    </source>
</evidence>
<feature type="transmembrane region" description="Helical" evidence="6">
    <location>
        <begin position="135"/>
        <end position="155"/>
    </location>
</feature>
<feature type="transmembrane region" description="Helical" evidence="6">
    <location>
        <begin position="383"/>
        <end position="402"/>
    </location>
</feature>
<reference evidence="7 8" key="1">
    <citation type="submission" date="2023-06" db="EMBL/GenBank/DDBJ databases">
        <title>Draft genome sequence of Novosphingobium sp. strain IK01.</title>
        <authorList>
            <person name="Hatamoto M."/>
            <person name="Ikarashi T."/>
            <person name="Yamaguchi T."/>
        </authorList>
    </citation>
    <scope>NUCLEOTIDE SEQUENCE [LARGE SCALE GENOMIC DNA]</scope>
    <source>
        <strain evidence="7 8">IK01</strain>
    </source>
</reference>
<sequence length="511" mass="52455">MRLASSAAVPDGLMRVGLAARLARWARGGSLTAVIAMAARASSQLALLGVTLVATRTLMPADFGVFAIAAAFLTLSRTMLYTGPFEYVLKAPEAEGPAVASAGLAANMLVALGWVAMLVGLGLAAPLLFRGPGVALLLFCLAPSNLLAAVAGWEEALLLRGQKVRRYYAITVATEIGAGLGAALLLLAGWGLWALVAQVYARLLIFIVAYRMVLTLPDLPRADPETTRAVLAWSWSRYGSIIVGFLANYSGDLLLGAVFSPAASGLYRAGNRLVTALADMFVQPATLLVTTGLAAEHARGEHAGGQQGAGTGWLRMAGVFGALCWPALAGVVVVSDLVAPLVLGPAWAGAGPIIAVFCLARMAALPIAVAGAVLVIENRQDRVLWIQSVAALVTVGLTLALAHKGPLAAALATACVAVGWAGALGWAAWQARRGDDGMLGGGALGDLLRLIGWPTLTTFGLAWGARLVAGYWGLAPAFTLALVIVTGLVAWGLALLSARGPLRAGIAALAR</sequence>
<organism evidence="7 8">
    <name type="scientific">Novosphingobium pituita</name>
    <dbReference type="NCBI Taxonomy" id="3056842"/>
    <lineage>
        <taxon>Bacteria</taxon>
        <taxon>Pseudomonadati</taxon>
        <taxon>Pseudomonadota</taxon>
        <taxon>Alphaproteobacteria</taxon>
        <taxon>Sphingomonadales</taxon>
        <taxon>Sphingomonadaceae</taxon>
        <taxon>Novosphingobium</taxon>
    </lineage>
</organism>
<dbReference type="InterPro" id="IPR050833">
    <property type="entry name" value="Poly_Biosynth_Transport"/>
</dbReference>
<keyword evidence="2" id="KW-1003">Cell membrane</keyword>
<feature type="transmembrane region" description="Helical" evidence="6">
    <location>
        <begin position="323"/>
        <end position="347"/>
    </location>
</feature>
<evidence type="ECO:0008006" key="9">
    <source>
        <dbReference type="Google" id="ProtNLM"/>
    </source>
</evidence>
<feature type="transmembrane region" description="Helical" evidence="6">
    <location>
        <begin position="475"/>
        <end position="496"/>
    </location>
</feature>
<gene>
    <name evidence="7" type="ORF">NUTIK01_30170</name>
</gene>
<keyword evidence="4 6" id="KW-1133">Transmembrane helix</keyword>
<feature type="transmembrane region" description="Helical" evidence="6">
    <location>
        <begin position="450"/>
        <end position="469"/>
    </location>
</feature>
<keyword evidence="8" id="KW-1185">Reference proteome</keyword>
<comment type="caution">
    <text evidence="7">The sequence shown here is derived from an EMBL/GenBank/DDBJ whole genome shotgun (WGS) entry which is preliminary data.</text>
</comment>
<keyword evidence="3 6" id="KW-0812">Transmembrane</keyword>
<evidence type="ECO:0000256" key="6">
    <source>
        <dbReference type="SAM" id="Phobius"/>
    </source>
</evidence>
<dbReference type="RefSeq" id="WP_317975840.1">
    <property type="nucleotide sequence ID" value="NZ_BTFW01000001.1"/>
</dbReference>
<name>A0ABQ6PBH4_9SPHN</name>
<evidence type="ECO:0000256" key="5">
    <source>
        <dbReference type="ARBA" id="ARBA00023136"/>
    </source>
</evidence>
<feature type="transmembrane region" description="Helical" evidence="6">
    <location>
        <begin position="408"/>
        <end position="429"/>
    </location>
</feature>
<dbReference type="Proteomes" id="UP001187221">
    <property type="component" value="Unassembled WGS sequence"/>
</dbReference>
<evidence type="ECO:0000313" key="8">
    <source>
        <dbReference type="Proteomes" id="UP001187221"/>
    </source>
</evidence>
<comment type="subcellular location">
    <subcellularLocation>
        <location evidence="1">Cell membrane</location>
        <topology evidence="1">Multi-pass membrane protein</topology>
    </subcellularLocation>
</comment>
<feature type="transmembrane region" description="Helical" evidence="6">
    <location>
        <begin position="63"/>
        <end position="83"/>
    </location>
</feature>
<dbReference type="Pfam" id="PF13440">
    <property type="entry name" value="Polysacc_synt_3"/>
    <property type="match status" value="1"/>
</dbReference>
<dbReference type="PANTHER" id="PTHR30250">
    <property type="entry name" value="PST FAMILY PREDICTED COLANIC ACID TRANSPORTER"/>
    <property type="match status" value="1"/>
</dbReference>
<proteinExistence type="predicted"/>
<feature type="transmembrane region" description="Helical" evidence="6">
    <location>
        <begin position="167"/>
        <end position="193"/>
    </location>
</feature>